<sequence length="84" mass="9274">MVLPVTYVICTSGLLDCTRTRLGMERQRMGLLSTVTAGPAASISYQPHAVTSPGLGWAWTDREWDHCLQPLQVIQLPPLTDHTL</sequence>
<gene>
    <name evidence="1" type="ORF">RRG08_059994</name>
</gene>
<organism evidence="1 2">
    <name type="scientific">Elysia crispata</name>
    <name type="common">lettuce slug</name>
    <dbReference type="NCBI Taxonomy" id="231223"/>
    <lineage>
        <taxon>Eukaryota</taxon>
        <taxon>Metazoa</taxon>
        <taxon>Spiralia</taxon>
        <taxon>Lophotrochozoa</taxon>
        <taxon>Mollusca</taxon>
        <taxon>Gastropoda</taxon>
        <taxon>Heterobranchia</taxon>
        <taxon>Euthyneura</taxon>
        <taxon>Panpulmonata</taxon>
        <taxon>Sacoglossa</taxon>
        <taxon>Placobranchoidea</taxon>
        <taxon>Plakobranchidae</taxon>
        <taxon>Elysia</taxon>
    </lineage>
</organism>
<dbReference type="AlphaFoldDB" id="A0AAE0YED8"/>
<protein>
    <submittedName>
        <fullName evidence="1">Uncharacterized protein</fullName>
    </submittedName>
</protein>
<dbReference type="Proteomes" id="UP001283361">
    <property type="component" value="Unassembled WGS sequence"/>
</dbReference>
<name>A0AAE0YED8_9GAST</name>
<reference evidence="1" key="1">
    <citation type="journal article" date="2023" name="G3 (Bethesda)">
        <title>A reference genome for the long-term kleptoplast-retaining sea slug Elysia crispata morphotype clarki.</title>
        <authorList>
            <person name="Eastman K.E."/>
            <person name="Pendleton A.L."/>
            <person name="Shaikh M.A."/>
            <person name="Suttiyut T."/>
            <person name="Ogas R."/>
            <person name="Tomko P."/>
            <person name="Gavelis G."/>
            <person name="Widhalm J.R."/>
            <person name="Wisecaver J.H."/>
        </authorList>
    </citation>
    <scope>NUCLEOTIDE SEQUENCE</scope>
    <source>
        <strain evidence="1">ECLA1</strain>
    </source>
</reference>
<dbReference type="EMBL" id="JAWDGP010006349">
    <property type="protein sequence ID" value="KAK3742492.1"/>
    <property type="molecule type" value="Genomic_DNA"/>
</dbReference>
<accession>A0AAE0YED8</accession>
<evidence type="ECO:0000313" key="2">
    <source>
        <dbReference type="Proteomes" id="UP001283361"/>
    </source>
</evidence>
<keyword evidence="2" id="KW-1185">Reference proteome</keyword>
<comment type="caution">
    <text evidence="1">The sequence shown here is derived from an EMBL/GenBank/DDBJ whole genome shotgun (WGS) entry which is preliminary data.</text>
</comment>
<proteinExistence type="predicted"/>
<evidence type="ECO:0000313" key="1">
    <source>
        <dbReference type="EMBL" id="KAK3742492.1"/>
    </source>
</evidence>